<dbReference type="EMBL" id="CP107716">
    <property type="protein sequence ID" value="UYQ71230.1"/>
    <property type="molecule type" value="Genomic_DNA"/>
</dbReference>
<reference evidence="2" key="1">
    <citation type="submission" date="2022-10" db="EMBL/GenBank/DDBJ databases">
        <title>YIM 151497 complete genome.</title>
        <authorList>
            <person name="Chen X."/>
        </authorList>
    </citation>
    <scope>NUCLEOTIDE SEQUENCE</scope>
    <source>
        <strain evidence="2">YIM 151497</strain>
    </source>
</reference>
<proteinExistence type="predicted"/>
<evidence type="ECO:0000313" key="2">
    <source>
        <dbReference type="EMBL" id="UYQ71230.1"/>
    </source>
</evidence>
<protein>
    <submittedName>
        <fullName evidence="2">Uncharacterized protein</fullName>
    </submittedName>
</protein>
<dbReference type="RefSeq" id="WP_264224885.1">
    <property type="nucleotide sequence ID" value="NZ_CP107716.1"/>
</dbReference>
<feature type="transmembrane region" description="Helical" evidence="1">
    <location>
        <begin position="6"/>
        <end position="25"/>
    </location>
</feature>
<keyword evidence="1" id="KW-0472">Membrane</keyword>
<evidence type="ECO:0000256" key="1">
    <source>
        <dbReference type="SAM" id="Phobius"/>
    </source>
</evidence>
<name>A0ABY6IKW3_9HYPH</name>
<accession>A0ABY6IKW3</accession>
<keyword evidence="1" id="KW-0812">Transmembrane</keyword>
<keyword evidence="3" id="KW-1185">Reference proteome</keyword>
<organism evidence="2 3">
    <name type="scientific">Pelagibacterium flavum</name>
    <dbReference type="NCBI Taxonomy" id="2984530"/>
    <lineage>
        <taxon>Bacteria</taxon>
        <taxon>Pseudomonadati</taxon>
        <taxon>Pseudomonadota</taxon>
        <taxon>Alphaproteobacteria</taxon>
        <taxon>Hyphomicrobiales</taxon>
        <taxon>Devosiaceae</taxon>
        <taxon>Pelagibacterium</taxon>
    </lineage>
</organism>
<evidence type="ECO:0000313" key="3">
    <source>
        <dbReference type="Proteomes" id="UP001163882"/>
    </source>
</evidence>
<dbReference type="Proteomes" id="UP001163882">
    <property type="component" value="Chromosome"/>
</dbReference>
<gene>
    <name evidence="2" type="ORF">OF122_14400</name>
</gene>
<sequence length="48" mass="5241">MSRNTLYLLLGALIVVVVGFAIYAYQQESQPDGVQIELNEQGISVEGN</sequence>
<keyword evidence="1" id="KW-1133">Transmembrane helix</keyword>